<dbReference type="Proteomes" id="UP001066276">
    <property type="component" value="Chromosome 1_2"/>
</dbReference>
<evidence type="ECO:0000313" key="3">
    <source>
        <dbReference type="Proteomes" id="UP001066276"/>
    </source>
</evidence>
<accession>A0AAV7VXQ4</accession>
<keyword evidence="3" id="KW-1185">Reference proteome</keyword>
<comment type="caution">
    <text evidence="2">The sequence shown here is derived from an EMBL/GenBank/DDBJ whole genome shotgun (WGS) entry which is preliminary data.</text>
</comment>
<name>A0AAV7VXQ4_PLEWA</name>
<feature type="region of interest" description="Disordered" evidence="1">
    <location>
        <begin position="1"/>
        <end position="25"/>
    </location>
</feature>
<evidence type="ECO:0000256" key="1">
    <source>
        <dbReference type="SAM" id="MobiDB-lite"/>
    </source>
</evidence>
<reference evidence="2" key="1">
    <citation type="journal article" date="2022" name="bioRxiv">
        <title>Sequencing and chromosome-scale assembly of the giantPleurodeles waltlgenome.</title>
        <authorList>
            <person name="Brown T."/>
            <person name="Elewa A."/>
            <person name="Iarovenko S."/>
            <person name="Subramanian E."/>
            <person name="Araus A.J."/>
            <person name="Petzold A."/>
            <person name="Susuki M."/>
            <person name="Suzuki K.-i.T."/>
            <person name="Hayashi T."/>
            <person name="Toyoda A."/>
            <person name="Oliveira C."/>
            <person name="Osipova E."/>
            <person name="Leigh N.D."/>
            <person name="Simon A."/>
            <person name="Yun M.H."/>
        </authorList>
    </citation>
    <scope>NUCLEOTIDE SEQUENCE</scope>
    <source>
        <strain evidence="2">20211129_DDA</strain>
        <tissue evidence="2">Liver</tissue>
    </source>
</reference>
<proteinExistence type="predicted"/>
<organism evidence="2 3">
    <name type="scientific">Pleurodeles waltl</name>
    <name type="common">Iberian ribbed newt</name>
    <dbReference type="NCBI Taxonomy" id="8319"/>
    <lineage>
        <taxon>Eukaryota</taxon>
        <taxon>Metazoa</taxon>
        <taxon>Chordata</taxon>
        <taxon>Craniata</taxon>
        <taxon>Vertebrata</taxon>
        <taxon>Euteleostomi</taxon>
        <taxon>Amphibia</taxon>
        <taxon>Batrachia</taxon>
        <taxon>Caudata</taxon>
        <taxon>Salamandroidea</taxon>
        <taxon>Salamandridae</taxon>
        <taxon>Pleurodelinae</taxon>
        <taxon>Pleurodeles</taxon>
    </lineage>
</organism>
<dbReference type="EMBL" id="JANPWB010000002">
    <property type="protein sequence ID" value="KAJ1205390.1"/>
    <property type="molecule type" value="Genomic_DNA"/>
</dbReference>
<protein>
    <submittedName>
        <fullName evidence="2">Uncharacterized protein</fullName>
    </submittedName>
</protein>
<evidence type="ECO:0000313" key="2">
    <source>
        <dbReference type="EMBL" id="KAJ1205390.1"/>
    </source>
</evidence>
<gene>
    <name evidence="2" type="ORF">NDU88_000825</name>
</gene>
<sequence>MHSLLAVKNSLHAKSGTTQPDLPQKIDAVPATRPELRCTALLDRRKPTQNYDARLPAMNRRSTCRAEEYSMHRLLESTQPL</sequence>
<dbReference type="AlphaFoldDB" id="A0AAV7VXQ4"/>